<dbReference type="AlphaFoldDB" id="A0A4Y2Q6H8"/>
<organism evidence="2 3">
    <name type="scientific">Araneus ventricosus</name>
    <name type="common">Orbweaver spider</name>
    <name type="synonym">Epeira ventricosa</name>
    <dbReference type="NCBI Taxonomy" id="182803"/>
    <lineage>
        <taxon>Eukaryota</taxon>
        <taxon>Metazoa</taxon>
        <taxon>Ecdysozoa</taxon>
        <taxon>Arthropoda</taxon>
        <taxon>Chelicerata</taxon>
        <taxon>Arachnida</taxon>
        <taxon>Araneae</taxon>
        <taxon>Araneomorphae</taxon>
        <taxon>Entelegynae</taxon>
        <taxon>Araneoidea</taxon>
        <taxon>Araneidae</taxon>
        <taxon>Araneus</taxon>
    </lineage>
</organism>
<evidence type="ECO:0000313" key="2">
    <source>
        <dbReference type="EMBL" id="GBN59024.1"/>
    </source>
</evidence>
<accession>A0A4Y2Q6H8</accession>
<dbReference type="Proteomes" id="UP000499080">
    <property type="component" value="Unassembled WGS sequence"/>
</dbReference>
<comment type="caution">
    <text evidence="2">The sequence shown here is derived from an EMBL/GenBank/DDBJ whole genome shotgun (WGS) entry which is preliminary data.</text>
</comment>
<keyword evidence="3" id="KW-1185">Reference proteome</keyword>
<gene>
    <name evidence="2" type="ORF">AVEN_96869_1</name>
</gene>
<sequence>MTVKSQLASSHTSETQRLKGLQLASHQRFHRLEGRKATSHEHLRLEGRSWLTSEAPIHDCKVAVTSSHQRLHMTEGRSSASSH</sequence>
<proteinExistence type="predicted"/>
<feature type="region of interest" description="Disordered" evidence="1">
    <location>
        <begin position="1"/>
        <end position="22"/>
    </location>
</feature>
<evidence type="ECO:0000313" key="3">
    <source>
        <dbReference type="Proteomes" id="UP000499080"/>
    </source>
</evidence>
<dbReference type="EMBL" id="BGPR01013052">
    <property type="protein sequence ID" value="GBN59024.1"/>
    <property type="molecule type" value="Genomic_DNA"/>
</dbReference>
<name>A0A4Y2Q6H8_ARAVE</name>
<protein>
    <submittedName>
        <fullName evidence="2">Uncharacterized protein</fullName>
    </submittedName>
</protein>
<feature type="compositionally biased region" description="Polar residues" evidence="1">
    <location>
        <begin position="1"/>
        <end position="15"/>
    </location>
</feature>
<reference evidence="2 3" key="1">
    <citation type="journal article" date="2019" name="Sci. Rep.">
        <title>Orb-weaving spider Araneus ventricosus genome elucidates the spidroin gene catalogue.</title>
        <authorList>
            <person name="Kono N."/>
            <person name="Nakamura H."/>
            <person name="Ohtoshi R."/>
            <person name="Moran D.A.P."/>
            <person name="Shinohara A."/>
            <person name="Yoshida Y."/>
            <person name="Fujiwara M."/>
            <person name="Mori M."/>
            <person name="Tomita M."/>
            <person name="Arakawa K."/>
        </authorList>
    </citation>
    <scope>NUCLEOTIDE SEQUENCE [LARGE SCALE GENOMIC DNA]</scope>
</reference>
<evidence type="ECO:0000256" key="1">
    <source>
        <dbReference type="SAM" id="MobiDB-lite"/>
    </source>
</evidence>